<comment type="catalytic activity">
    <reaction evidence="3">
        <text>adenosylcob(III)inamide + GTP = adenosylcob(III)inamide phosphate + GDP + H(+)</text>
        <dbReference type="Rhea" id="RHEA:15765"/>
        <dbReference type="ChEBI" id="CHEBI:2480"/>
        <dbReference type="ChEBI" id="CHEBI:15378"/>
        <dbReference type="ChEBI" id="CHEBI:37565"/>
        <dbReference type="ChEBI" id="CHEBI:58189"/>
        <dbReference type="ChEBI" id="CHEBI:58502"/>
        <dbReference type="EC" id="2.7.1.156"/>
    </reaction>
</comment>
<sequence length="197" mass="21481">MHTLIIGGQKSGKSRHAEHLAAHWLAQPGHAATLIATAQAWDDEMRARIARHQQERLQRAPGLHTVEEPLQLPAVIAERSRADTLLVVDCLTLWLTNWLMPITLDPAAIDDAAHLRKRRQRWQQARADLLGALAQAPGPVVFVSNEMGWGVMPLGRAVRAFADELGALNQMLAAHCPQVLLMAAGLPMPLKSAPPGV</sequence>
<evidence type="ECO:0000256" key="12">
    <source>
        <dbReference type="ARBA" id="ARBA00022840"/>
    </source>
</evidence>
<comment type="catalytic activity">
    <reaction evidence="1 14">
        <text>adenosylcob(III)inamide + ATP = adenosylcob(III)inamide phosphate + ADP + H(+)</text>
        <dbReference type="Rhea" id="RHEA:15769"/>
        <dbReference type="ChEBI" id="CHEBI:2480"/>
        <dbReference type="ChEBI" id="CHEBI:15378"/>
        <dbReference type="ChEBI" id="CHEBI:30616"/>
        <dbReference type="ChEBI" id="CHEBI:58502"/>
        <dbReference type="ChEBI" id="CHEBI:456216"/>
        <dbReference type="EC" id="2.7.1.156"/>
    </reaction>
</comment>
<evidence type="ECO:0000256" key="9">
    <source>
        <dbReference type="ARBA" id="ARBA00022679"/>
    </source>
</evidence>
<comment type="function">
    <text evidence="4 14">Catalyzes ATP-dependent phosphorylation of adenosylcobinamide and addition of GMP to adenosylcobinamide phosphate.</text>
</comment>
<dbReference type="PIRSF" id="PIRSF006135">
    <property type="entry name" value="CobU"/>
    <property type="match status" value="1"/>
</dbReference>
<dbReference type="PANTHER" id="PTHR34848">
    <property type="match status" value="1"/>
</dbReference>
<comment type="caution">
    <text evidence="17">The sequence shown here is derived from an EMBL/GenBank/DDBJ whole genome shotgun (WGS) entry which is preliminary data.</text>
</comment>
<feature type="active site" description="GMP-histidine intermediate" evidence="15">
    <location>
        <position position="52"/>
    </location>
</feature>
<gene>
    <name evidence="17" type="ORF">EBQ26_10620</name>
</gene>
<dbReference type="EC" id="2.7.1.156" evidence="14"/>
<dbReference type="GO" id="GO:0008820">
    <property type="term" value="F:cobinamide phosphate guanylyltransferase activity"/>
    <property type="evidence" value="ECO:0007669"/>
    <property type="project" value="UniProtKB-UniRule"/>
</dbReference>
<dbReference type="Gene3D" id="3.40.50.300">
    <property type="entry name" value="P-loop containing nucleotide triphosphate hydrolases"/>
    <property type="match status" value="1"/>
</dbReference>
<evidence type="ECO:0000256" key="2">
    <source>
        <dbReference type="ARBA" id="ARBA00000711"/>
    </source>
</evidence>
<dbReference type="Pfam" id="PF02283">
    <property type="entry name" value="CobU"/>
    <property type="match status" value="1"/>
</dbReference>
<dbReference type="GO" id="GO:0009236">
    <property type="term" value="P:cobalamin biosynthetic process"/>
    <property type="evidence" value="ECO:0007669"/>
    <property type="project" value="UniProtKB-UniRule"/>
</dbReference>
<accession>A0A3M6PYX6</accession>
<feature type="binding site" evidence="16">
    <location>
        <position position="89"/>
    </location>
    <ligand>
        <name>GTP</name>
        <dbReference type="ChEBI" id="CHEBI:37565"/>
    </ligand>
</feature>
<dbReference type="AlphaFoldDB" id="A0A3M6PYX6"/>
<dbReference type="CDD" id="cd00544">
    <property type="entry name" value="CobU"/>
    <property type="match status" value="1"/>
</dbReference>
<evidence type="ECO:0000256" key="10">
    <source>
        <dbReference type="ARBA" id="ARBA00022741"/>
    </source>
</evidence>
<feature type="binding site" evidence="16">
    <location>
        <position position="67"/>
    </location>
    <ligand>
        <name>GTP</name>
        <dbReference type="ChEBI" id="CHEBI:37565"/>
    </ligand>
</feature>
<proteinExistence type="inferred from homology"/>
<evidence type="ECO:0000256" key="13">
    <source>
        <dbReference type="ARBA" id="ARBA00023134"/>
    </source>
</evidence>
<dbReference type="GO" id="GO:0005524">
    <property type="term" value="F:ATP binding"/>
    <property type="evidence" value="ECO:0007669"/>
    <property type="project" value="UniProtKB-UniRule"/>
</dbReference>
<keyword evidence="17" id="KW-0548">Nucleotidyltransferase</keyword>
<dbReference type="EMBL" id="RDQM01000014">
    <property type="protein sequence ID" value="RMW96065.1"/>
    <property type="molecule type" value="Genomic_DNA"/>
</dbReference>
<evidence type="ECO:0000313" key="17">
    <source>
        <dbReference type="EMBL" id="RMW96065.1"/>
    </source>
</evidence>
<dbReference type="InterPro" id="IPR003203">
    <property type="entry name" value="CobU/CobP"/>
</dbReference>
<protein>
    <recommendedName>
        <fullName evidence="14">Bifunctional adenosylcobalamin biosynthesis protein</fullName>
        <ecNumber evidence="14">2.7.1.156</ecNumber>
        <ecNumber evidence="14">2.7.7.62</ecNumber>
    </recommendedName>
</protein>
<comment type="catalytic activity">
    <reaction evidence="2 14">
        <text>adenosylcob(III)inamide phosphate + GTP + H(+) = adenosylcob(III)inamide-GDP + diphosphate</text>
        <dbReference type="Rhea" id="RHEA:22712"/>
        <dbReference type="ChEBI" id="CHEBI:15378"/>
        <dbReference type="ChEBI" id="CHEBI:33019"/>
        <dbReference type="ChEBI" id="CHEBI:37565"/>
        <dbReference type="ChEBI" id="CHEBI:58502"/>
        <dbReference type="ChEBI" id="CHEBI:60487"/>
        <dbReference type="EC" id="2.7.7.62"/>
    </reaction>
</comment>
<keyword evidence="11 14" id="KW-0418">Kinase</keyword>
<feature type="binding site" evidence="16">
    <location>
        <begin position="7"/>
        <end position="14"/>
    </location>
    <ligand>
        <name>GTP</name>
        <dbReference type="ChEBI" id="CHEBI:37565"/>
    </ligand>
</feature>
<evidence type="ECO:0000256" key="3">
    <source>
        <dbReference type="ARBA" id="ARBA00001522"/>
    </source>
</evidence>
<dbReference type="UniPathway" id="UPA00148">
    <property type="reaction ID" value="UER00236"/>
</dbReference>
<evidence type="ECO:0000256" key="5">
    <source>
        <dbReference type="ARBA" id="ARBA00004692"/>
    </source>
</evidence>
<keyword evidence="10 14" id="KW-0547">Nucleotide-binding</keyword>
<comment type="similarity">
    <text evidence="7 14">Belongs to the CobU/CobP family.</text>
</comment>
<dbReference type="PANTHER" id="PTHR34848:SF1">
    <property type="entry name" value="BIFUNCTIONAL ADENOSYLCOBALAMIN BIOSYNTHESIS PROTEIN COBU"/>
    <property type="match status" value="1"/>
</dbReference>
<organism evidence="17 18">
    <name type="scientific">Allofranklinella schreckenbergeri</name>
    <dbReference type="NCBI Taxonomy" id="1076744"/>
    <lineage>
        <taxon>Bacteria</taxon>
        <taxon>Pseudomonadati</taxon>
        <taxon>Pseudomonadota</taxon>
        <taxon>Betaproteobacteria</taxon>
        <taxon>Burkholderiales</taxon>
        <taxon>Comamonadaceae</taxon>
        <taxon>Allofranklinella</taxon>
    </lineage>
</organism>
<dbReference type="GO" id="GO:0043752">
    <property type="term" value="F:adenosylcobinamide kinase activity"/>
    <property type="evidence" value="ECO:0007669"/>
    <property type="project" value="UniProtKB-EC"/>
</dbReference>
<dbReference type="Proteomes" id="UP000267521">
    <property type="component" value="Unassembled WGS sequence"/>
</dbReference>
<dbReference type="InterPro" id="IPR027417">
    <property type="entry name" value="P-loop_NTPase"/>
</dbReference>
<dbReference type="NCBIfam" id="NF004469">
    <property type="entry name" value="PRK05800.1"/>
    <property type="match status" value="1"/>
</dbReference>
<keyword evidence="13 14" id="KW-0342">GTP-binding</keyword>
<evidence type="ECO:0000256" key="15">
    <source>
        <dbReference type="PIRSR" id="PIRSR006135-1"/>
    </source>
</evidence>
<dbReference type="EC" id="2.7.7.62" evidence="14"/>
<evidence type="ECO:0000256" key="6">
    <source>
        <dbReference type="ARBA" id="ARBA00005159"/>
    </source>
</evidence>
<name>A0A3M6PYX6_9BURK</name>
<comment type="pathway">
    <text evidence="6 14">Cofactor biosynthesis; adenosylcobalamin biosynthesis; adenosylcobalamin from cob(II)yrinate a,c-diamide: step 5/7.</text>
</comment>
<keyword evidence="8 14" id="KW-0169">Cobalamin biosynthesis</keyword>
<evidence type="ECO:0000256" key="8">
    <source>
        <dbReference type="ARBA" id="ARBA00022573"/>
    </source>
</evidence>
<evidence type="ECO:0000256" key="11">
    <source>
        <dbReference type="ARBA" id="ARBA00022777"/>
    </source>
</evidence>
<evidence type="ECO:0000256" key="7">
    <source>
        <dbReference type="ARBA" id="ARBA00007490"/>
    </source>
</evidence>
<evidence type="ECO:0000256" key="16">
    <source>
        <dbReference type="PIRSR" id="PIRSR006135-2"/>
    </source>
</evidence>
<evidence type="ECO:0000313" key="18">
    <source>
        <dbReference type="Proteomes" id="UP000267521"/>
    </source>
</evidence>
<dbReference type="SUPFAM" id="SSF52540">
    <property type="entry name" value="P-loop containing nucleoside triphosphate hydrolases"/>
    <property type="match status" value="1"/>
</dbReference>
<evidence type="ECO:0000256" key="14">
    <source>
        <dbReference type="PIRNR" id="PIRNR006135"/>
    </source>
</evidence>
<comment type="pathway">
    <text evidence="5 14">Cofactor biosynthesis; adenosylcobalamin biosynthesis; adenosylcobalamin from cob(II)yrinate a,c-diamide: step 6/7.</text>
</comment>
<keyword evidence="12 14" id="KW-0067">ATP-binding</keyword>
<reference evidence="17 18" key="1">
    <citation type="submission" date="2018-10" db="EMBL/GenBank/DDBJ databases">
        <title>Comamonadaceae CDC group NO-1 genome sequencing and assembly.</title>
        <authorList>
            <person name="Bernier A.-M."/>
            <person name="Bernard K."/>
        </authorList>
    </citation>
    <scope>NUCLEOTIDE SEQUENCE [LARGE SCALE GENOMIC DNA]</scope>
    <source>
        <strain evidence="17 18">NML970147</strain>
    </source>
</reference>
<dbReference type="GO" id="GO:0005525">
    <property type="term" value="F:GTP binding"/>
    <property type="evidence" value="ECO:0007669"/>
    <property type="project" value="UniProtKB-UniRule"/>
</dbReference>
<evidence type="ECO:0000256" key="1">
    <source>
        <dbReference type="ARBA" id="ARBA00000312"/>
    </source>
</evidence>
<feature type="binding site" evidence="16">
    <location>
        <begin position="36"/>
        <end position="38"/>
    </location>
    <ligand>
        <name>GTP</name>
        <dbReference type="ChEBI" id="CHEBI:37565"/>
    </ligand>
</feature>
<keyword evidence="9 14" id="KW-0808">Transferase</keyword>
<evidence type="ECO:0000256" key="4">
    <source>
        <dbReference type="ARBA" id="ARBA00003889"/>
    </source>
</evidence>